<feature type="compositionally biased region" description="Polar residues" evidence="3">
    <location>
        <begin position="370"/>
        <end position="384"/>
    </location>
</feature>
<feature type="region of interest" description="Disordered" evidence="3">
    <location>
        <begin position="1490"/>
        <end position="1561"/>
    </location>
</feature>
<dbReference type="Proteomes" id="UP001497525">
    <property type="component" value="Unassembled WGS sequence"/>
</dbReference>
<dbReference type="GO" id="GO:0009306">
    <property type="term" value="P:protein secretion"/>
    <property type="evidence" value="ECO:0007669"/>
    <property type="project" value="TreeGrafter"/>
</dbReference>
<feature type="compositionally biased region" description="Polar residues" evidence="3">
    <location>
        <begin position="678"/>
        <end position="696"/>
    </location>
</feature>
<dbReference type="PANTHER" id="PTHR23158:SF33">
    <property type="entry name" value="TRANSPORT AND GOLGI ORGANIZATION PROTEIN 1"/>
    <property type="match status" value="1"/>
</dbReference>
<keyword evidence="4" id="KW-0732">Signal</keyword>
<evidence type="ECO:0000256" key="4">
    <source>
        <dbReference type="SAM" id="SignalP"/>
    </source>
</evidence>
<accession>A0AAV2T1I5</accession>
<feature type="compositionally biased region" description="Polar residues" evidence="3">
    <location>
        <begin position="1167"/>
        <end position="1177"/>
    </location>
</feature>
<feature type="chain" id="PRO_5044022168" evidence="4">
    <location>
        <begin position="26"/>
        <end position="1561"/>
    </location>
</feature>
<dbReference type="GO" id="GO:0006888">
    <property type="term" value="P:endoplasmic reticulum to Golgi vesicle-mediated transport"/>
    <property type="evidence" value="ECO:0007669"/>
    <property type="project" value="TreeGrafter"/>
</dbReference>
<feature type="compositionally biased region" description="Polar residues" evidence="3">
    <location>
        <begin position="458"/>
        <end position="469"/>
    </location>
</feature>
<keyword evidence="1 2" id="KW-0175">Coiled coil</keyword>
<feature type="compositionally biased region" description="Acidic residues" evidence="3">
    <location>
        <begin position="1187"/>
        <end position="1201"/>
    </location>
</feature>
<feature type="region of interest" description="Disordered" evidence="3">
    <location>
        <begin position="1413"/>
        <end position="1451"/>
    </location>
</feature>
<feature type="compositionally biased region" description="Basic and acidic residues" evidence="3">
    <location>
        <begin position="319"/>
        <end position="335"/>
    </location>
</feature>
<name>A0AAV2T1I5_CALDB</name>
<comment type="caution">
    <text evidence="5">The sequence shown here is derived from an EMBL/GenBank/DDBJ whole genome shotgun (WGS) entry which is preliminary data.</text>
</comment>
<feature type="compositionally biased region" description="Polar residues" evidence="3">
    <location>
        <begin position="538"/>
        <end position="550"/>
    </location>
</feature>
<organism evidence="5 6">
    <name type="scientific">Calicophoron daubneyi</name>
    <name type="common">Rumen fluke</name>
    <name type="synonym">Paramphistomum daubneyi</name>
    <dbReference type="NCBI Taxonomy" id="300641"/>
    <lineage>
        <taxon>Eukaryota</taxon>
        <taxon>Metazoa</taxon>
        <taxon>Spiralia</taxon>
        <taxon>Lophotrochozoa</taxon>
        <taxon>Platyhelminthes</taxon>
        <taxon>Trematoda</taxon>
        <taxon>Digenea</taxon>
        <taxon>Plagiorchiida</taxon>
        <taxon>Pronocephalata</taxon>
        <taxon>Paramphistomoidea</taxon>
        <taxon>Paramphistomidae</taxon>
        <taxon>Calicophoron</taxon>
    </lineage>
</organism>
<feature type="compositionally biased region" description="Polar residues" evidence="3">
    <location>
        <begin position="272"/>
        <end position="290"/>
    </location>
</feature>
<feature type="compositionally biased region" description="Low complexity" evidence="3">
    <location>
        <begin position="1510"/>
        <end position="1520"/>
    </location>
</feature>
<feature type="region of interest" description="Disordered" evidence="3">
    <location>
        <begin position="115"/>
        <end position="744"/>
    </location>
</feature>
<sequence>MTFRMKPRISISICALTIWLVLVEAHLPVPESLFCADSSCTTTIGHGSIVKELRIHSGKLFPKGSPVDILGKSAVSNNSAMKVRFHDEVIAYIDGSYIRETTETDRSNLKLVMNSDFKPMTKPPEMPETKAGEGLSHSVVDVPHKNEARKVTSKGPEERPDEKSGPASHGFAAPRPEHVQFNEDRDLSPNPPLADTHEAKPNNEKIMSHQKVLEAHDESVRSKPTPTFEQRSPFGSTQGTTEPLVPDSDLRYQHASDTPAKQSQPVVAPDGLQSNEKSPVTTTQLPSTQPGEDASSRGPKTDASLPSKLVDVDPLFARPDIEPKIGGEKRVEHVSAIHPPKIAEPNEPQDLVEPVVPQPAPNKQAYISPPNGSINASSSSTQPGVQPKTDEKGEQMIHDHLVNDPEHASADELQSSAEVEKPAQADTFPSVPRKQPQILSQTEKMDVVSSTGPGGKNEQITPNSSNSQAHGLASEPHEAVRPSKSTDSRSPSLDNSSVVMSDSIGKQDQVFGSDPSRSDNQTDSPADGPVNSVGHSPVTGNEDTVIQAKSPSVVVAQTDDNKPATVAGYPPAPTDLVYPHESESSKSTPESIGISQNVSELDQLPTKEVSPTQQSNTEDKNTTASEEPQSSQFNDSASVWDLRGEKPLSPPLHDHHQTNLPQNVGVSGSTDRKRAETEQTPVTTESSQSSASTRFQGESIESPKLKSTSRPLSSQEVGPNKSAHVKHTHESLEQRKMTGSIDDSTSTEAYLAGIRADATDIPIAPSGNNIPPIPLTDKDENLDAVKKSVNEAVSIQSNSTDQCIAFDDQLDHHCRLVRDTAMPDFIENSSLHIGLVQCIAWAANQSFDKRLPRPVVRSPLSSLVYGFIRFTDKNSDALLARLSDRTKERLNYFLTKIFSVHLRFLVTWVVLVFQLLFSWLSVKLLWSILHKSFRNGAQNQFIETDYLKIEEHNLELADRLTEQEEINGQLSNWATELSLKLQNLKSSSAEKVGKFNKEIQISRNELDHLRGRLDKSLEDYRLLETKLNAQLKEKEKTVSDLHDKLEKANSELSDLEKGWKSKVKELESNNEKALEEAKKEHEELYQQALDYYNKMKNMQHEIDKLVESRKQAEEKLANTETELNSLRATFTTLKSFEVALEQEGQLDKQSSKPEASDCTFIEESSETEGSVHSSESNGVEKAKTDVEDVDGETVEENEEVSDQMVTEGAVSKTNVKSLNTEQKVSKLHANLATFLDIGKLHAELSLAESRLKSYEAKIQCQEELRAELELKMENMGKENSELKRQCEQMKTEKEAALTKLEVLSNYFKDRELELQKDLGKQAFEESESVEALNNYRKRNKELEAELKASRDQLASLRRELGETERIGRRQITELDKRSHENWLASRAAEHQVKELRDENTALRKKLMEAERALLPPALRNQQVNPARPVMSKQSPHSSVSKTATPPTFTLTSGLLNKRTLSGQSLASLSSQPPPDLSAMPFPPPLPIGLPLLPGTSPQSMQLPPPPPFLPAISPSRMRLPPGFPPPPPPPPPSLLPMGINPRMQHSSSSSVAGSHNGRPVM</sequence>
<dbReference type="GO" id="GO:0070971">
    <property type="term" value="C:endoplasmic reticulum exit site"/>
    <property type="evidence" value="ECO:0007669"/>
    <property type="project" value="TreeGrafter"/>
</dbReference>
<feature type="coiled-coil region" evidence="2">
    <location>
        <begin position="1325"/>
        <end position="1412"/>
    </location>
</feature>
<dbReference type="InterPro" id="IPR051500">
    <property type="entry name" value="cTAGE_MIA/OTOR"/>
</dbReference>
<feature type="signal peptide" evidence="4">
    <location>
        <begin position="1"/>
        <end position="25"/>
    </location>
</feature>
<feature type="compositionally biased region" description="Low complexity" evidence="3">
    <location>
        <begin position="1490"/>
        <end position="1501"/>
    </location>
</feature>
<feature type="compositionally biased region" description="Polar residues" evidence="3">
    <location>
        <begin position="488"/>
        <end position="506"/>
    </location>
</feature>
<feature type="region of interest" description="Disordered" evidence="3">
    <location>
        <begin position="1142"/>
        <end position="1204"/>
    </location>
</feature>
<gene>
    <name evidence="5" type="ORF">CDAUBV1_LOCUS1414</name>
</gene>
<dbReference type="GO" id="GO:0035459">
    <property type="term" value="P:vesicle cargo loading"/>
    <property type="evidence" value="ECO:0007669"/>
    <property type="project" value="TreeGrafter"/>
</dbReference>
<feature type="compositionally biased region" description="Basic and acidic residues" evidence="3">
    <location>
        <begin position="195"/>
        <end position="221"/>
    </location>
</feature>
<feature type="compositionally biased region" description="Polar residues" evidence="3">
    <location>
        <begin position="585"/>
        <end position="600"/>
    </location>
</feature>
<feature type="compositionally biased region" description="Polar residues" evidence="3">
    <location>
        <begin position="222"/>
        <end position="241"/>
    </location>
</feature>
<feature type="compositionally biased region" description="Basic and acidic residues" evidence="3">
    <location>
        <begin position="388"/>
        <end position="410"/>
    </location>
</feature>
<feature type="compositionally biased region" description="Basic and acidic residues" evidence="3">
    <location>
        <begin position="142"/>
        <end position="164"/>
    </location>
</feature>
<dbReference type="EMBL" id="CAXLJL010000057">
    <property type="protein sequence ID" value="CAL5129962.1"/>
    <property type="molecule type" value="Genomic_DNA"/>
</dbReference>
<protein>
    <submittedName>
        <fullName evidence="5">Uncharacterized protein</fullName>
    </submittedName>
</protein>
<evidence type="ECO:0000256" key="1">
    <source>
        <dbReference type="ARBA" id="ARBA00023054"/>
    </source>
</evidence>
<feature type="compositionally biased region" description="Basic and acidic residues" evidence="3">
    <location>
        <begin position="475"/>
        <end position="487"/>
    </location>
</feature>
<feature type="compositionally biased region" description="Polar residues" evidence="3">
    <location>
        <begin position="609"/>
        <end position="637"/>
    </location>
</feature>
<evidence type="ECO:0000313" key="5">
    <source>
        <dbReference type="EMBL" id="CAL5129962.1"/>
    </source>
</evidence>
<feature type="compositionally biased region" description="Polar residues" evidence="3">
    <location>
        <begin position="1431"/>
        <end position="1451"/>
    </location>
</feature>
<feature type="coiled-coil region" evidence="2">
    <location>
        <begin position="1237"/>
        <end position="1299"/>
    </location>
</feature>
<feature type="compositionally biased region" description="Polar residues" evidence="3">
    <location>
        <begin position="658"/>
        <end position="669"/>
    </location>
</feature>
<feature type="compositionally biased region" description="Polar residues" evidence="3">
    <location>
        <begin position="705"/>
        <end position="717"/>
    </location>
</feature>
<feature type="compositionally biased region" description="Basic and acidic residues" evidence="3">
    <location>
        <begin position="175"/>
        <end position="187"/>
    </location>
</feature>
<dbReference type="PANTHER" id="PTHR23158">
    <property type="entry name" value="MELANOMA INHIBITORY ACTIVITY-RELATED"/>
    <property type="match status" value="1"/>
</dbReference>
<feature type="compositionally biased region" description="Polar residues" evidence="3">
    <location>
        <begin position="255"/>
        <end position="265"/>
    </location>
</feature>
<reference evidence="5" key="1">
    <citation type="submission" date="2024-06" db="EMBL/GenBank/DDBJ databases">
        <authorList>
            <person name="Liu X."/>
            <person name="Lenzi L."/>
            <person name="Haldenby T S."/>
            <person name="Uol C."/>
        </authorList>
    </citation>
    <scope>NUCLEOTIDE SEQUENCE</scope>
</reference>
<feature type="compositionally biased region" description="Basic and acidic residues" evidence="3">
    <location>
        <begin position="1145"/>
        <end position="1155"/>
    </location>
</feature>
<evidence type="ECO:0000256" key="2">
    <source>
        <dbReference type="SAM" id="Coils"/>
    </source>
</evidence>
<feature type="compositionally biased region" description="Basic and acidic residues" evidence="3">
    <location>
        <begin position="642"/>
        <end position="657"/>
    </location>
</feature>
<feature type="compositionally biased region" description="Pro residues" evidence="3">
    <location>
        <begin position="1521"/>
        <end position="1534"/>
    </location>
</feature>
<dbReference type="GO" id="GO:0005789">
    <property type="term" value="C:endoplasmic reticulum membrane"/>
    <property type="evidence" value="ECO:0007669"/>
    <property type="project" value="TreeGrafter"/>
</dbReference>
<evidence type="ECO:0000256" key="3">
    <source>
        <dbReference type="SAM" id="MobiDB-lite"/>
    </source>
</evidence>
<proteinExistence type="predicted"/>
<evidence type="ECO:0000313" key="6">
    <source>
        <dbReference type="Proteomes" id="UP001497525"/>
    </source>
</evidence>
<feature type="coiled-coil region" evidence="2">
    <location>
        <begin position="1017"/>
        <end position="1129"/>
    </location>
</feature>